<dbReference type="RefSeq" id="WP_342158571.1">
    <property type="nucleotide sequence ID" value="NZ_JBCDNA010000001.1"/>
</dbReference>
<name>A0ABU9KXG6_9FLAO</name>
<accession>A0ABU9KXG6</accession>
<comment type="caution">
    <text evidence="1">The sequence shown here is derived from an EMBL/GenBank/DDBJ whole genome shotgun (WGS) entry which is preliminary data.</text>
</comment>
<dbReference type="EMBL" id="JBCDNA010000001">
    <property type="protein sequence ID" value="MEL4454877.1"/>
    <property type="molecule type" value="Genomic_DNA"/>
</dbReference>
<dbReference type="Proteomes" id="UP001474120">
    <property type="component" value="Unassembled WGS sequence"/>
</dbReference>
<reference evidence="1 2" key="1">
    <citation type="submission" date="2024-04" db="EMBL/GenBank/DDBJ databases">
        <title>whole genome sequencing of Lutimonas vermicola strain IMCC1616.</title>
        <authorList>
            <person name="Bae S.S."/>
        </authorList>
    </citation>
    <scope>NUCLEOTIDE SEQUENCE [LARGE SCALE GENOMIC DNA]</scope>
    <source>
        <strain evidence="1 2">IMCC1616</strain>
    </source>
</reference>
<sequence length="88" mass="10384">MNSPTKLLIGWKRPILFFVLHPDNFSKDEAIALKAQRLGLWWSKNYQRDAQKKKISLDFLVLLHQGKRTENNVLRIIVSRKKSKEILI</sequence>
<proteinExistence type="predicted"/>
<evidence type="ECO:0000313" key="2">
    <source>
        <dbReference type="Proteomes" id="UP001474120"/>
    </source>
</evidence>
<protein>
    <submittedName>
        <fullName evidence="1">Uncharacterized protein</fullName>
    </submittedName>
</protein>
<organism evidence="1 2">
    <name type="scientific">Lutimonas vermicola</name>
    <dbReference type="NCBI Taxonomy" id="414288"/>
    <lineage>
        <taxon>Bacteria</taxon>
        <taxon>Pseudomonadati</taxon>
        <taxon>Bacteroidota</taxon>
        <taxon>Flavobacteriia</taxon>
        <taxon>Flavobacteriales</taxon>
        <taxon>Flavobacteriaceae</taxon>
        <taxon>Lutimonas</taxon>
    </lineage>
</organism>
<gene>
    <name evidence="1" type="ORF">AABB81_03155</name>
</gene>
<evidence type="ECO:0000313" key="1">
    <source>
        <dbReference type="EMBL" id="MEL4454877.1"/>
    </source>
</evidence>
<keyword evidence="2" id="KW-1185">Reference proteome</keyword>